<dbReference type="KEGG" id="celz:E5225_00600"/>
<dbReference type="AlphaFoldDB" id="A0A4P7SFJ6"/>
<protein>
    <submittedName>
        <fullName evidence="1">Uncharacterized protein</fullName>
    </submittedName>
</protein>
<evidence type="ECO:0000313" key="1">
    <source>
        <dbReference type="EMBL" id="QCB92277.1"/>
    </source>
</evidence>
<name>A0A4P7SFJ6_9CELL</name>
<accession>A0A4P7SFJ6</accession>
<gene>
    <name evidence="1" type="ORF">E5225_00600</name>
</gene>
<keyword evidence="2" id="KW-1185">Reference proteome</keyword>
<dbReference type="Proteomes" id="UP000296469">
    <property type="component" value="Chromosome"/>
</dbReference>
<dbReference type="RefSeq" id="WP_135972564.1">
    <property type="nucleotide sequence ID" value="NZ_CP039291.1"/>
</dbReference>
<evidence type="ECO:0000313" key="2">
    <source>
        <dbReference type="Proteomes" id="UP000296469"/>
    </source>
</evidence>
<sequence>MAGGRSPYAGTAVAGTARAGTAVAGTAVAGTAVAGTVVAGTVVAGTVVAGTAVAGTVVPCGAVAGRAPGVAAPVGGASRPPTRGATGSLVDFLVTPGSSPSVAVAGGDDAAVCL</sequence>
<dbReference type="EMBL" id="CP039291">
    <property type="protein sequence ID" value="QCB92277.1"/>
    <property type="molecule type" value="Genomic_DNA"/>
</dbReference>
<reference evidence="1 2" key="1">
    <citation type="submission" date="2019-04" db="EMBL/GenBank/DDBJ databases">
        <title>Isolation and identification of Cellulomonas shaoxiangyii sp. Nov. isolated from feces of the Tibetan antelopes (Pantholops hodgsonii) in the Qinghai-Tibet plateau of China.</title>
        <authorList>
            <person name="Tian Z."/>
        </authorList>
    </citation>
    <scope>NUCLEOTIDE SEQUENCE [LARGE SCALE GENOMIC DNA]</scope>
    <source>
        <strain evidence="1 2">Z28</strain>
    </source>
</reference>
<proteinExistence type="predicted"/>
<organism evidence="1 2">
    <name type="scientific">Cellulomonas shaoxiangyii</name>
    <dbReference type="NCBI Taxonomy" id="2566013"/>
    <lineage>
        <taxon>Bacteria</taxon>
        <taxon>Bacillati</taxon>
        <taxon>Actinomycetota</taxon>
        <taxon>Actinomycetes</taxon>
        <taxon>Micrococcales</taxon>
        <taxon>Cellulomonadaceae</taxon>
        <taxon>Cellulomonas</taxon>
    </lineage>
</organism>